<dbReference type="Proteomes" id="UP000296862">
    <property type="component" value="Chromosome"/>
</dbReference>
<name>A0A4P7PWC7_9FLAO</name>
<gene>
    <name evidence="1" type="ORF">GS03_02648</name>
</gene>
<reference evidence="1 2" key="1">
    <citation type="submission" date="2019-04" db="EMBL/GenBank/DDBJ databases">
        <title>Flavobacterium sp. GS03.</title>
        <authorList>
            <person name="Kim H."/>
        </authorList>
    </citation>
    <scope>NUCLEOTIDE SEQUENCE [LARGE SCALE GENOMIC DNA]</scope>
    <source>
        <strain evidence="1 2">GS03</strain>
    </source>
</reference>
<dbReference type="EMBL" id="CP038810">
    <property type="protein sequence ID" value="QBZ99126.1"/>
    <property type="molecule type" value="Genomic_DNA"/>
</dbReference>
<proteinExistence type="predicted"/>
<dbReference type="KEGG" id="fsn:GS03_02648"/>
<sequence>MQLCFNYVKSAYDTMKKSYLLLLYFFVLTFFSCQDESETITLNTQNSFAKSSPISSLISRVSQYETTADNVLDGTSNCSIKLPAHVTVNSQYVYVVSESDFQAVQDIKNQSATDDDIVHFGFPITMVYPNYYEHDVATEAEFESIIAGYGDDSPYRDIFCINFNYPISINIYNSNDQVASSVTLQNDNQLYTFVNNLTDGEIVGFVFPITLTNSSGDNIAITTNSQLESAIENVINDCDTTSSGTLVLSDVLTTGSWYVSYYYGDGHDQTNYYNGYNFNFNPNGTCTAIKNSITINGDWDINDENGYQRLDLHYDGSALEEMEEGWKVLEFTATSMRLREESGGGSDNHYLNFTKN</sequence>
<evidence type="ECO:0000313" key="1">
    <source>
        <dbReference type="EMBL" id="QBZ99126.1"/>
    </source>
</evidence>
<accession>A0A4P7PWC7</accession>
<organism evidence="1 2">
    <name type="scientific">Flavobacterium sangjuense</name>
    <dbReference type="NCBI Taxonomy" id="2518177"/>
    <lineage>
        <taxon>Bacteria</taxon>
        <taxon>Pseudomonadati</taxon>
        <taxon>Bacteroidota</taxon>
        <taxon>Flavobacteriia</taxon>
        <taxon>Flavobacteriales</taxon>
        <taxon>Flavobacteriaceae</taxon>
        <taxon>Flavobacterium</taxon>
    </lineage>
</organism>
<evidence type="ECO:0008006" key="3">
    <source>
        <dbReference type="Google" id="ProtNLM"/>
    </source>
</evidence>
<keyword evidence="2" id="KW-1185">Reference proteome</keyword>
<evidence type="ECO:0000313" key="2">
    <source>
        <dbReference type="Proteomes" id="UP000296862"/>
    </source>
</evidence>
<protein>
    <recommendedName>
        <fullName evidence="3">Lipocalin-like domain-containing protein</fullName>
    </recommendedName>
</protein>
<dbReference type="AlphaFoldDB" id="A0A4P7PWC7"/>